<accession>A0ABR0TRQ4</accession>
<dbReference type="InterPro" id="IPR049192">
    <property type="entry name" value="DUF4246_C"/>
</dbReference>
<dbReference type="Pfam" id="PF21666">
    <property type="entry name" value="DUF4246_N"/>
    <property type="match status" value="1"/>
</dbReference>
<organism evidence="4 5">
    <name type="scientific">Aureobasidium pullulans</name>
    <name type="common">Black yeast</name>
    <name type="synonym">Pullularia pullulans</name>
    <dbReference type="NCBI Taxonomy" id="5580"/>
    <lineage>
        <taxon>Eukaryota</taxon>
        <taxon>Fungi</taxon>
        <taxon>Dikarya</taxon>
        <taxon>Ascomycota</taxon>
        <taxon>Pezizomycotina</taxon>
        <taxon>Dothideomycetes</taxon>
        <taxon>Dothideomycetidae</taxon>
        <taxon>Dothideales</taxon>
        <taxon>Saccotheciaceae</taxon>
        <taxon>Aureobasidium</taxon>
    </lineage>
</organism>
<reference evidence="4 5" key="1">
    <citation type="submission" date="2023-11" db="EMBL/GenBank/DDBJ databases">
        <title>Draft genome sequence and annotation of the polyextremotolerant black yeast-like fungus Aureobasidium pullulans NRRL 62042.</title>
        <authorList>
            <person name="Dielentheis-Frenken M.R.E."/>
            <person name="Wibberg D."/>
            <person name="Blank L.M."/>
            <person name="Tiso T."/>
        </authorList>
    </citation>
    <scope>NUCLEOTIDE SEQUENCE [LARGE SCALE GENOMIC DNA]</scope>
    <source>
        <strain evidence="4 5">NRRL 62042</strain>
    </source>
</reference>
<feature type="domain" description="DUF4246" evidence="3">
    <location>
        <begin position="86"/>
        <end position="164"/>
    </location>
</feature>
<protein>
    <recommendedName>
        <fullName evidence="6">Fe2OG dioxygenase domain-containing protein</fullName>
    </recommendedName>
</protein>
<dbReference type="InterPro" id="IPR025340">
    <property type="entry name" value="DUF4246"/>
</dbReference>
<dbReference type="InterPro" id="IPR049207">
    <property type="entry name" value="DUF4246_N"/>
</dbReference>
<dbReference type="Pfam" id="PF14033">
    <property type="entry name" value="DUF4246"/>
    <property type="match status" value="1"/>
</dbReference>
<dbReference type="EMBL" id="JASGXD010000004">
    <property type="protein sequence ID" value="KAK6006545.1"/>
    <property type="molecule type" value="Genomic_DNA"/>
</dbReference>
<dbReference type="Proteomes" id="UP001341245">
    <property type="component" value="Unassembled WGS sequence"/>
</dbReference>
<feature type="region of interest" description="Disordered" evidence="1">
    <location>
        <begin position="18"/>
        <end position="39"/>
    </location>
</feature>
<evidence type="ECO:0000256" key="1">
    <source>
        <dbReference type="SAM" id="MobiDB-lite"/>
    </source>
</evidence>
<feature type="compositionally biased region" description="Low complexity" evidence="1">
    <location>
        <begin position="18"/>
        <end position="35"/>
    </location>
</feature>
<name>A0ABR0TRQ4_AURPU</name>
<dbReference type="PANTHER" id="PTHR33119">
    <property type="entry name" value="IFI3P"/>
    <property type="match status" value="1"/>
</dbReference>
<keyword evidence="5" id="KW-1185">Reference proteome</keyword>
<evidence type="ECO:0000313" key="4">
    <source>
        <dbReference type="EMBL" id="KAK6006545.1"/>
    </source>
</evidence>
<feature type="domain" description="DUF4246" evidence="2">
    <location>
        <begin position="176"/>
        <end position="615"/>
    </location>
</feature>
<evidence type="ECO:0000259" key="2">
    <source>
        <dbReference type="Pfam" id="PF14033"/>
    </source>
</evidence>
<evidence type="ECO:0000259" key="3">
    <source>
        <dbReference type="Pfam" id="PF21666"/>
    </source>
</evidence>
<comment type="caution">
    <text evidence="4">The sequence shown here is derived from an EMBL/GenBank/DDBJ whole genome shotgun (WGS) entry which is preliminary data.</text>
</comment>
<evidence type="ECO:0000313" key="5">
    <source>
        <dbReference type="Proteomes" id="UP001341245"/>
    </source>
</evidence>
<dbReference type="PANTHER" id="PTHR33119:SF1">
    <property type="entry name" value="FE2OG DIOXYGENASE DOMAIN-CONTAINING PROTEIN"/>
    <property type="match status" value="1"/>
</dbReference>
<evidence type="ECO:0008006" key="6">
    <source>
        <dbReference type="Google" id="ProtNLM"/>
    </source>
</evidence>
<proteinExistence type="predicted"/>
<sequence>MARLSMMKAAEAGVAAAEATAAPPEAAPAAPATEEGSLDQAELAAEYDPGQAYLSFKPRKRDWSWISEDKLNETTPCVAEDGRILLPGFGRPLNAMLERTKSAPYLSEEKDTINRCPIALQGWDPEPLTVRERNMMQVVNAITDKPDWRRKVFDETIIAKWRAEAVTEEGQGFTVKMFDYCIAELQDKANQHKEDDLTAVLDSEWAVVKSDSIISPDLREELKKAVAPLEDVPASAKDWHPGSKEQVLDLVHPSLFPLIYGRTRILPTGNVALEDCIQTSGTGEIIPVPTEDECKLGERSSWSWRHGPAETAYYSNRFQWLPSDVAFSESDGVKITSYINNLHPVHHNSIYPVIEKFINKSIPAWDLVLSSYVDRDVKELRVPMTGTEYEFPLGEDAPEHVGSEFTGEDDEFFEVKEQWVRDNRVLIKPDALTYNPETRQGSDPVKPLNLREHFKKTGIQVIVKLANIHLTPSNPEYSGGSWHIEGKLNEHICATALYYYDNENITESHLAFRTKVSTDDLVNRDYGQDDNDGVCYLFDVERNGPGVQRIGQVATNEGRLLAFPNVLQHQVQPFKLVDPTRPGHRKILALFLVDPFHRVISTANVPPQQREWWAEAVQGLDCKLDQLPPELRHQVMSEVDDFPIALDEAKKLREELMDERKAFVHDVNEMYEQDEFSFCEH</sequence>
<gene>
    <name evidence="4" type="ORF">QM012_006955</name>
</gene>